<dbReference type="AlphaFoldDB" id="U4LQN4"/>
<organism evidence="1 2">
    <name type="scientific">Pyronema omphalodes (strain CBS 100304)</name>
    <name type="common">Pyronema confluens</name>
    <dbReference type="NCBI Taxonomy" id="1076935"/>
    <lineage>
        <taxon>Eukaryota</taxon>
        <taxon>Fungi</taxon>
        <taxon>Dikarya</taxon>
        <taxon>Ascomycota</taxon>
        <taxon>Pezizomycotina</taxon>
        <taxon>Pezizomycetes</taxon>
        <taxon>Pezizales</taxon>
        <taxon>Pyronemataceae</taxon>
        <taxon>Pyronema</taxon>
    </lineage>
</organism>
<evidence type="ECO:0008006" key="3">
    <source>
        <dbReference type="Google" id="ProtNLM"/>
    </source>
</evidence>
<proteinExistence type="predicted"/>
<dbReference type="eggNOG" id="ENOG502SDPH">
    <property type="taxonomic scope" value="Eukaryota"/>
</dbReference>
<accession>U4LQN4</accession>
<dbReference type="EMBL" id="HF936539">
    <property type="protein sequence ID" value="CCX34491.1"/>
    <property type="molecule type" value="Genomic_DNA"/>
</dbReference>
<keyword evidence="2" id="KW-1185">Reference proteome</keyword>
<name>U4LQN4_PYROM</name>
<dbReference type="OMA" id="TEHGPEW"/>
<protein>
    <recommendedName>
        <fullName evidence="3">SnoaL-like domain-containing protein</fullName>
    </recommendedName>
</protein>
<dbReference type="SUPFAM" id="SSF54427">
    <property type="entry name" value="NTF2-like"/>
    <property type="match status" value="1"/>
</dbReference>
<dbReference type="OrthoDB" id="3352776at2759"/>
<dbReference type="Proteomes" id="UP000018144">
    <property type="component" value="Unassembled WGS sequence"/>
</dbReference>
<sequence length="149" mass="16600">MPSRDDIFKAAKALCSDFASGKASNGLLANFTSSPSVYEHGNDRLAPYMGRAFTGKEEVGRYFDNIAELLEFSDVHFSDNDYVIDPESLKVAVRGRAKITWRENGQAWDESFMYLLGFATEDDAIKCNKYEVWADTGSAYLAANGKLEK</sequence>
<dbReference type="STRING" id="1076935.U4LQN4"/>
<evidence type="ECO:0000313" key="2">
    <source>
        <dbReference type="Proteomes" id="UP000018144"/>
    </source>
</evidence>
<reference evidence="1 2" key="1">
    <citation type="journal article" date="2013" name="PLoS Genet.">
        <title>The genome and development-dependent transcriptomes of Pyronema confluens: a window into fungal evolution.</title>
        <authorList>
            <person name="Traeger S."/>
            <person name="Altegoer F."/>
            <person name="Freitag M."/>
            <person name="Gabaldon T."/>
            <person name="Kempken F."/>
            <person name="Kumar A."/>
            <person name="Marcet-Houben M."/>
            <person name="Poggeler S."/>
            <person name="Stajich J.E."/>
            <person name="Nowrousian M."/>
        </authorList>
    </citation>
    <scope>NUCLEOTIDE SEQUENCE [LARGE SCALE GENOMIC DNA]</scope>
    <source>
        <strain evidence="2">CBS 100304</strain>
        <tissue evidence="1">Vegetative mycelium</tissue>
    </source>
</reference>
<dbReference type="InterPro" id="IPR032710">
    <property type="entry name" value="NTF2-like_dom_sf"/>
</dbReference>
<dbReference type="Gene3D" id="3.10.450.50">
    <property type="match status" value="1"/>
</dbReference>
<gene>
    <name evidence="1" type="ORF">PCON_03755</name>
</gene>
<evidence type="ECO:0000313" key="1">
    <source>
        <dbReference type="EMBL" id="CCX34491.1"/>
    </source>
</evidence>